<dbReference type="SUPFAM" id="SSF52402">
    <property type="entry name" value="Adenine nucleotide alpha hydrolases-like"/>
    <property type="match status" value="2"/>
</dbReference>
<dbReference type="AlphaFoldDB" id="A0A1X7HIZ5"/>
<feature type="domain" description="UspA" evidence="2">
    <location>
        <begin position="231"/>
        <end position="287"/>
    </location>
</feature>
<dbReference type="STRING" id="286727.SAMN02982917_6266"/>
<accession>A0A1X7HIZ5</accession>
<dbReference type="Pfam" id="PF00582">
    <property type="entry name" value="Usp"/>
    <property type="match status" value="1"/>
</dbReference>
<dbReference type="PRINTS" id="PR01438">
    <property type="entry name" value="UNVRSLSTRESS"/>
</dbReference>
<name>A0A1X7HIZ5_9PROT</name>
<proteinExistence type="inferred from homology"/>
<dbReference type="InterPro" id="IPR006015">
    <property type="entry name" value="Universal_stress_UspA"/>
</dbReference>
<dbReference type="InterPro" id="IPR006016">
    <property type="entry name" value="UspA"/>
</dbReference>
<gene>
    <name evidence="3" type="ORF">SAMN02982917_6266</name>
</gene>
<dbReference type="OrthoDB" id="9804721at2"/>
<reference evidence="3 4" key="1">
    <citation type="submission" date="2017-04" db="EMBL/GenBank/DDBJ databases">
        <authorList>
            <person name="Afonso C.L."/>
            <person name="Miller P.J."/>
            <person name="Scott M.A."/>
            <person name="Spackman E."/>
            <person name="Goraichik I."/>
            <person name="Dimitrov K.M."/>
            <person name="Suarez D.L."/>
            <person name="Swayne D.E."/>
        </authorList>
    </citation>
    <scope>NUCLEOTIDE SEQUENCE [LARGE SCALE GENOMIC DNA]</scope>
    <source>
        <strain evidence="3 4">A2P</strain>
    </source>
</reference>
<dbReference type="Gene3D" id="3.40.50.12370">
    <property type="match status" value="1"/>
</dbReference>
<evidence type="ECO:0000259" key="2">
    <source>
        <dbReference type="Pfam" id="PF00582"/>
    </source>
</evidence>
<evidence type="ECO:0000313" key="3">
    <source>
        <dbReference type="EMBL" id="SMF87415.1"/>
    </source>
</evidence>
<dbReference type="EMBL" id="FXAK01000008">
    <property type="protein sequence ID" value="SMF87415.1"/>
    <property type="molecule type" value="Genomic_DNA"/>
</dbReference>
<evidence type="ECO:0000313" key="4">
    <source>
        <dbReference type="Proteomes" id="UP000192936"/>
    </source>
</evidence>
<dbReference type="RefSeq" id="WP_085091208.1">
    <property type="nucleotide sequence ID" value="NZ_FXAK01000008.1"/>
</dbReference>
<protein>
    <submittedName>
        <fullName evidence="3">Universal stress protein family protein</fullName>
    </submittedName>
</protein>
<sequence length="288" mass="30436">MTYKTILVPLCGSENDPVALKGAVAVARDFDAHLVGLFVSLDPRDAVPMLGEGMSGAMVDEIMRAAETESNNHRAAARRAFDAAVAEAGFEMRDVPGGVEAPSASWREVVGRIEDVVPAEGRLADLIVCAHTSIEADTQGYTTMETALLGSARPVLLVPKSLPAEIGHTVAVAWNGKTEATRAVAAALPFLRSAERAHILTAETSVTEGATGRRIAQYLAWQGVNPELTILHPGSEPVGETVTKKAVELGADLLVMGGYGHSRMREMILGGVTRYVLNHAGLPVLMAH</sequence>
<comment type="similarity">
    <text evidence="1">Belongs to the universal stress protein A family.</text>
</comment>
<dbReference type="Proteomes" id="UP000192936">
    <property type="component" value="Unassembled WGS sequence"/>
</dbReference>
<dbReference type="CDD" id="cd00293">
    <property type="entry name" value="USP-like"/>
    <property type="match status" value="1"/>
</dbReference>
<organism evidence="3 4">
    <name type="scientific">Azospirillum oryzae</name>
    <dbReference type="NCBI Taxonomy" id="286727"/>
    <lineage>
        <taxon>Bacteria</taxon>
        <taxon>Pseudomonadati</taxon>
        <taxon>Pseudomonadota</taxon>
        <taxon>Alphaproteobacteria</taxon>
        <taxon>Rhodospirillales</taxon>
        <taxon>Azospirillaceae</taxon>
        <taxon>Azospirillum</taxon>
    </lineage>
</organism>
<dbReference type="PANTHER" id="PTHR46268:SF15">
    <property type="entry name" value="UNIVERSAL STRESS PROTEIN HP_0031"/>
    <property type="match status" value="1"/>
</dbReference>
<dbReference type="PANTHER" id="PTHR46268">
    <property type="entry name" value="STRESS RESPONSE PROTEIN NHAX"/>
    <property type="match status" value="1"/>
</dbReference>
<evidence type="ECO:0000256" key="1">
    <source>
        <dbReference type="ARBA" id="ARBA00008791"/>
    </source>
</evidence>